<dbReference type="InterPro" id="IPR011994">
    <property type="entry name" value="Cytidylate_kinase_dom"/>
</dbReference>
<dbReference type="GO" id="GO:0015949">
    <property type="term" value="P:nucleobase-containing small molecule interconversion"/>
    <property type="evidence" value="ECO:0007669"/>
    <property type="project" value="TreeGrafter"/>
</dbReference>
<evidence type="ECO:0000256" key="8">
    <source>
        <dbReference type="HAMAP-Rule" id="MF_00238"/>
    </source>
</evidence>
<dbReference type="PANTHER" id="PTHR21299">
    <property type="entry name" value="CYTIDYLATE KINASE/PANTOATE-BETA-ALANINE LIGASE"/>
    <property type="match status" value="1"/>
</dbReference>
<dbReference type="SUPFAM" id="SSF52540">
    <property type="entry name" value="P-loop containing nucleoside triphosphate hydrolases"/>
    <property type="match status" value="1"/>
</dbReference>
<evidence type="ECO:0000256" key="4">
    <source>
        <dbReference type="ARBA" id="ARBA00022777"/>
    </source>
</evidence>
<evidence type="ECO:0000256" key="2">
    <source>
        <dbReference type="ARBA" id="ARBA00022679"/>
    </source>
</evidence>
<evidence type="ECO:0000259" key="9">
    <source>
        <dbReference type="Pfam" id="PF02224"/>
    </source>
</evidence>
<proteinExistence type="inferred from homology"/>
<dbReference type="GO" id="GO:0006220">
    <property type="term" value="P:pyrimidine nucleotide metabolic process"/>
    <property type="evidence" value="ECO:0007669"/>
    <property type="project" value="UniProtKB-UniRule"/>
</dbReference>
<evidence type="ECO:0000256" key="1">
    <source>
        <dbReference type="ARBA" id="ARBA00009427"/>
    </source>
</evidence>
<gene>
    <name evidence="8" type="primary">cmk</name>
    <name evidence="10" type="ORF">IAB14_02680</name>
</gene>
<sequence length="220" mass="24387">MSFNIAIDGPAGAGKSTVAKRIAKKLGILYLDTGAMYRGVAYYMLNLGVAPDDEAGVCRHLDAIDMNVVYREGEQKVLINGNDVTPFIRTQEIGMAASTVSKIPAVRLKLVELQRIIARHTDCVLDGRDIGSYVLPDADLKIFLTASAEERAKRRMTELEQKGQKDVDYNKILSEIQQRDQQDSTRSFAPLVVAEGAILLDTTRMNIDQVEEHILSLCKF</sequence>
<comment type="catalytic activity">
    <reaction evidence="6 8">
        <text>dCMP + ATP = dCDP + ADP</text>
        <dbReference type="Rhea" id="RHEA:25094"/>
        <dbReference type="ChEBI" id="CHEBI:30616"/>
        <dbReference type="ChEBI" id="CHEBI:57566"/>
        <dbReference type="ChEBI" id="CHEBI:58593"/>
        <dbReference type="ChEBI" id="CHEBI:456216"/>
        <dbReference type="EC" id="2.7.4.25"/>
    </reaction>
</comment>
<keyword evidence="5 8" id="KW-0067">ATP-binding</keyword>
<evidence type="ECO:0000313" key="11">
    <source>
        <dbReference type="Proteomes" id="UP000886891"/>
    </source>
</evidence>
<keyword evidence="8" id="KW-0963">Cytoplasm</keyword>
<feature type="domain" description="Cytidylate kinase" evidence="9">
    <location>
        <begin position="5"/>
        <end position="218"/>
    </location>
</feature>
<keyword evidence="2 8" id="KW-0808">Transferase</keyword>
<dbReference type="EMBL" id="DVOH01000018">
    <property type="protein sequence ID" value="HIV00005.1"/>
    <property type="molecule type" value="Genomic_DNA"/>
</dbReference>
<dbReference type="AlphaFoldDB" id="A0A9D1NBX2"/>
<dbReference type="GO" id="GO:0036431">
    <property type="term" value="F:dCMP kinase activity"/>
    <property type="evidence" value="ECO:0007669"/>
    <property type="project" value="InterPro"/>
</dbReference>
<evidence type="ECO:0000256" key="6">
    <source>
        <dbReference type="ARBA" id="ARBA00047615"/>
    </source>
</evidence>
<dbReference type="GO" id="GO:0005829">
    <property type="term" value="C:cytosol"/>
    <property type="evidence" value="ECO:0007669"/>
    <property type="project" value="TreeGrafter"/>
</dbReference>
<keyword evidence="3 8" id="KW-0547">Nucleotide-binding</keyword>
<evidence type="ECO:0000313" key="10">
    <source>
        <dbReference type="EMBL" id="HIV00005.1"/>
    </source>
</evidence>
<dbReference type="EC" id="2.7.4.25" evidence="8"/>
<evidence type="ECO:0000256" key="7">
    <source>
        <dbReference type="ARBA" id="ARBA00048478"/>
    </source>
</evidence>
<comment type="catalytic activity">
    <reaction evidence="7 8">
        <text>CMP + ATP = CDP + ADP</text>
        <dbReference type="Rhea" id="RHEA:11600"/>
        <dbReference type="ChEBI" id="CHEBI:30616"/>
        <dbReference type="ChEBI" id="CHEBI:58069"/>
        <dbReference type="ChEBI" id="CHEBI:60377"/>
        <dbReference type="ChEBI" id="CHEBI:456216"/>
        <dbReference type="EC" id="2.7.4.25"/>
    </reaction>
</comment>
<dbReference type="Gene3D" id="3.40.50.300">
    <property type="entry name" value="P-loop containing nucleotide triphosphate hydrolases"/>
    <property type="match status" value="1"/>
</dbReference>
<keyword evidence="4 8" id="KW-0418">Kinase</keyword>
<name>A0A9D1NBX2_9FIRM</name>
<reference evidence="10" key="2">
    <citation type="journal article" date="2021" name="PeerJ">
        <title>Extensive microbial diversity within the chicken gut microbiome revealed by metagenomics and culture.</title>
        <authorList>
            <person name="Gilroy R."/>
            <person name="Ravi A."/>
            <person name="Getino M."/>
            <person name="Pursley I."/>
            <person name="Horton D.L."/>
            <person name="Alikhan N.F."/>
            <person name="Baker D."/>
            <person name="Gharbi K."/>
            <person name="Hall N."/>
            <person name="Watson M."/>
            <person name="Adriaenssens E.M."/>
            <person name="Foster-Nyarko E."/>
            <person name="Jarju S."/>
            <person name="Secka A."/>
            <person name="Antonio M."/>
            <person name="Oren A."/>
            <person name="Chaudhuri R.R."/>
            <person name="La Ragione R."/>
            <person name="Hildebrand F."/>
            <person name="Pallen M.J."/>
        </authorList>
    </citation>
    <scope>NUCLEOTIDE SEQUENCE</scope>
    <source>
        <strain evidence="10">23406</strain>
    </source>
</reference>
<protein>
    <recommendedName>
        <fullName evidence="8">Cytidylate kinase</fullName>
        <shortName evidence="8">CK</shortName>
        <ecNumber evidence="8">2.7.4.25</ecNumber>
    </recommendedName>
    <alternativeName>
        <fullName evidence="8">Cytidine monophosphate kinase</fullName>
        <shortName evidence="8">CMP kinase</shortName>
    </alternativeName>
</protein>
<dbReference type="InterPro" id="IPR003136">
    <property type="entry name" value="Cytidylate_kin"/>
</dbReference>
<accession>A0A9D1NBX2</accession>
<dbReference type="CDD" id="cd02020">
    <property type="entry name" value="CMPK"/>
    <property type="match status" value="1"/>
</dbReference>
<dbReference type="NCBIfam" id="TIGR00017">
    <property type="entry name" value="cmk"/>
    <property type="match status" value="1"/>
</dbReference>
<evidence type="ECO:0000256" key="3">
    <source>
        <dbReference type="ARBA" id="ARBA00022741"/>
    </source>
</evidence>
<comment type="subcellular location">
    <subcellularLocation>
        <location evidence="8">Cytoplasm</location>
    </subcellularLocation>
</comment>
<dbReference type="PANTHER" id="PTHR21299:SF2">
    <property type="entry name" value="CYTIDYLATE KINASE"/>
    <property type="match status" value="1"/>
</dbReference>
<dbReference type="Proteomes" id="UP000886891">
    <property type="component" value="Unassembled WGS sequence"/>
</dbReference>
<feature type="binding site" evidence="8">
    <location>
        <begin position="9"/>
        <end position="17"/>
    </location>
    <ligand>
        <name>ATP</name>
        <dbReference type="ChEBI" id="CHEBI:30616"/>
    </ligand>
</feature>
<dbReference type="InterPro" id="IPR027417">
    <property type="entry name" value="P-loop_NTPase"/>
</dbReference>
<evidence type="ECO:0000256" key="5">
    <source>
        <dbReference type="ARBA" id="ARBA00022840"/>
    </source>
</evidence>
<comment type="caution">
    <text evidence="10">The sequence shown here is derived from an EMBL/GenBank/DDBJ whole genome shotgun (WGS) entry which is preliminary data.</text>
</comment>
<comment type="similarity">
    <text evidence="1 8">Belongs to the cytidylate kinase family. Type 1 subfamily.</text>
</comment>
<dbReference type="HAMAP" id="MF_00238">
    <property type="entry name" value="Cytidyl_kinase_type1"/>
    <property type="match status" value="1"/>
</dbReference>
<dbReference type="GO" id="GO:0005524">
    <property type="term" value="F:ATP binding"/>
    <property type="evidence" value="ECO:0007669"/>
    <property type="project" value="UniProtKB-UniRule"/>
</dbReference>
<organism evidence="10 11">
    <name type="scientific">Candidatus Stercoripulliclostridium merdipullorum</name>
    <dbReference type="NCBI Taxonomy" id="2840952"/>
    <lineage>
        <taxon>Bacteria</taxon>
        <taxon>Bacillati</taxon>
        <taxon>Bacillota</taxon>
        <taxon>Clostridia</taxon>
        <taxon>Eubacteriales</taxon>
        <taxon>Candidatus Stercoripulliclostridium</taxon>
    </lineage>
</organism>
<reference evidence="10" key="1">
    <citation type="submission" date="2020-10" db="EMBL/GenBank/DDBJ databases">
        <authorList>
            <person name="Gilroy R."/>
        </authorList>
    </citation>
    <scope>NUCLEOTIDE SEQUENCE</scope>
    <source>
        <strain evidence="10">23406</strain>
    </source>
</reference>
<dbReference type="Pfam" id="PF02224">
    <property type="entry name" value="Cytidylate_kin"/>
    <property type="match status" value="1"/>
</dbReference>